<keyword evidence="4 6" id="KW-0694">RNA-binding</keyword>
<dbReference type="InterPro" id="IPR000504">
    <property type="entry name" value="RRM_dom"/>
</dbReference>
<proteinExistence type="predicted"/>
<organism evidence="9 10">
    <name type="scientific">[Candida] anglica</name>
    <dbReference type="NCBI Taxonomy" id="148631"/>
    <lineage>
        <taxon>Eukaryota</taxon>
        <taxon>Fungi</taxon>
        <taxon>Dikarya</taxon>
        <taxon>Ascomycota</taxon>
        <taxon>Saccharomycotina</taxon>
        <taxon>Pichiomycetes</taxon>
        <taxon>Debaryomycetaceae</taxon>
        <taxon>Kurtzmaniella</taxon>
    </lineage>
</organism>
<evidence type="ECO:0000313" key="9">
    <source>
        <dbReference type="EMBL" id="CAK7922339.1"/>
    </source>
</evidence>
<sequence length="268" mass="29839">MSESNKIFVRPLGYEAEQEQVEAHFADCGPISEVQLMRGFAFVTFENTEDAKKAVDTLEGSDFQGQQLQVEFAREKKEDTRGLYRVKVSNLPEGTAWQDFKDFVREKTEFAPTFAKVFKDYDSGETVGNLEFSSADELSTAIPLLNEADFQGATLAAEEDTSPFVPPPPRTRGGFRGGRGDFRGGFRGGRGDFRGGRGGFRGGRGDFRGGFRGGRGDFRGGFRGGRGDFRGGRGGFRGDREDRGNFNREDRGGFERESYNRDRSPSRY</sequence>
<dbReference type="SMART" id="SM00360">
    <property type="entry name" value="RRM"/>
    <property type="match status" value="2"/>
</dbReference>
<dbReference type="InterPro" id="IPR035979">
    <property type="entry name" value="RBD_domain_sf"/>
</dbReference>
<evidence type="ECO:0000256" key="6">
    <source>
        <dbReference type="PROSITE-ProRule" id="PRU00176"/>
    </source>
</evidence>
<evidence type="ECO:0000259" key="8">
    <source>
        <dbReference type="PROSITE" id="PS50102"/>
    </source>
</evidence>
<evidence type="ECO:0000256" key="2">
    <source>
        <dbReference type="ARBA" id="ARBA00022664"/>
    </source>
</evidence>
<evidence type="ECO:0000256" key="7">
    <source>
        <dbReference type="SAM" id="MobiDB-lite"/>
    </source>
</evidence>
<dbReference type="Pfam" id="PF00076">
    <property type="entry name" value="RRM_1"/>
    <property type="match status" value="1"/>
</dbReference>
<feature type="compositionally biased region" description="Basic and acidic residues" evidence="7">
    <location>
        <begin position="203"/>
        <end position="268"/>
    </location>
</feature>
<dbReference type="CDD" id="cd00590">
    <property type="entry name" value="RRM_SF"/>
    <property type="match status" value="1"/>
</dbReference>
<name>A0ABP0EM18_9ASCO</name>
<comment type="subcellular location">
    <subcellularLocation>
        <location evidence="1">Nucleus</location>
    </subcellularLocation>
</comment>
<evidence type="ECO:0000256" key="1">
    <source>
        <dbReference type="ARBA" id="ARBA00004123"/>
    </source>
</evidence>
<reference evidence="9 10" key="1">
    <citation type="submission" date="2024-01" db="EMBL/GenBank/DDBJ databases">
        <authorList>
            <consortium name="Genoscope - CEA"/>
            <person name="William W."/>
        </authorList>
    </citation>
    <scope>NUCLEOTIDE SEQUENCE [LARGE SCALE GENOMIC DNA]</scope>
    <source>
        <strain evidence="9 10">29B2s-10</strain>
    </source>
</reference>
<dbReference type="Gene3D" id="3.30.70.330">
    <property type="match status" value="2"/>
</dbReference>
<dbReference type="InterPro" id="IPR012677">
    <property type="entry name" value="Nucleotide-bd_a/b_plait_sf"/>
</dbReference>
<evidence type="ECO:0000256" key="4">
    <source>
        <dbReference type="ARBA" id="ARBA00022884"/>
    </source>
</evidence>
<keyword evidence="10" id="KW-1185">Reference proteome</keyword>
<dbReference type="EMBL" id="OZ004260">
    <property type="protein sequence ID" value="CAK7922339.1"/>
    <property type="molecule type" value="Genomic_DNA"/>
</dbReference>
<feature type="compositionally biased region" description="Basic and acidic residues" evidence="7">
    <location>
        <begin position="178"/>
        <end position="195"/>
    </location>
</feature>
<dbReference type="PROSITE" id="PS50102">
    <property type="entry name" value="RRM"/>
    <property type="match status" value="1"/>
</dbReference>
<evidence type="ECO:0000313" key="10">
    <source>
        <dbReference type="Proteomes" id="UP001497600"/>
    </source>
</evidence>
<evidence type="ECO:0000256" key="3">
    <source>
        <dbReference type="ARBA" id="ARBA00022737"/>
    </source>
</evidence>
<evidence type="ECO:0000256" key="5">
    <source>
        <dbReference type="ARBA" id="ARBA00023242"/>
    </source>
</evidence>
<dbReference type="InterPro" id="IPR050374">
    <property type="entry name" value="RRT5_SRSF_SR"/>
</dbReference>
<keyword evidence="3" id="KW-0677">Repeat</keyword>
<dbReference type="SUPFAM" id="SSF54928">
    <property type="entry name" value="RNA-binding domain, RBD"/>
    <property type="match status" value="1"/>
</dbReference>
<accession>A0ABP0EM18</accession>
<feature type="region of interest" description="Disordered" evidence="7">
    <location>
        <begin position="157"/>
        <end position="268"/>
    </location>
</feature>
<feature type="domain" description="RRM" evidence="8">
    <location>
        <begin position="5"/>
        <end position="75"/>
    </location>
</feature>
<dbReference type="Proteomes" id="UP001497600">
    <property type="component" value="Chromosome H"/>
</dbReference>
<gene>
    <name evidence="9" type="ORF">CAAN4_H25554</name>
</gene>
<protein>
    <recommendedName>
        <fullName evidence="8">RRM domain-containing protein</fullName>
    </recommendedName>
</protein>
<keyword evidence="2" id="KW-0507">mRNA processing</keyword>
<keyword evidence="5" id="KW-0539">Nucleus</keyword>
<dbReference type="PANTHER" id="PTHR23003">
    <property type="entry name" value="RNA RECOGNITION MOTIF RRM DOMAIN CONTAINING PROTEIN"/>
    <property type="match status" value="1"/>
</dbReference>
<dbReference type="PANTHER" id="PTHR23003:SF62">
    <property type="entry name" value="SERINE_ARGININE (SR)-TYPE SHUTTLING MRNA BINDING PROTEIN NPL3"/>
    <property type="match status" value="1"/>
</dbReference>